<dbReference type="EMBL" id="JAESWA010000027">
    <property type="protein sequence ID" value="MBL4933657.1"/>
    <property type="molecule type" value="Genomic_DNA"/>
</dbReference>
<proteinExistence type="inferred from homology"/>
<dbReference type="RefSeq" id="WP_202769098.1">
    <property type="nucleotide sequence ID" value="NZ_JAESWA010000027.1"/>
</dbReference>
<evidence type="ECO:0000256" key="3">
    <source>
        <dbReference type="ARBA" id="ARBA00024344"/>
    </source>
</evidence>
<evidence type="ECO:0000256" key="1">
    <source>
        <dbReference type="ARBA" id="ARBA00022969"/>
    </source>
</evidence>
<dbReference type="PANTHER" id="PTHR39183:SF1">
    <property type="entry name" value="SPORE COAT PROTEIN F-LIKE PROTEIN YHCQ"/>
    <property type="match status" value="1"/>
</dbReference>
<dbReference type="InterPro" id="IPR012851">
    <property type="entry name" value="Spore_coat_CotF-like"/>
</dbReference>
<organism evidence="4 5">
    <name type="scientific">Clostridium paridis</name>
    <dbReference type="NCBI Taxonomy" id="2803863"/>
    <lineage>
        <taxon>Bacteria</taxon>
        <taxon>Bacillati</taxon>
        <taxon>Bacillota</taxon>
        <taxon>Clostridia</taxon>
        <taxon>Eubacteriales</taxon>
        <taxon>Clostridiaceae</taxon>
        <taxon>Clostridium</taxon>
    </lineage>
</organism>
<comment type="similarity">
    <text evidence="3">Belongs to the CotF family.</text>
</comment>
<evidence type="ECO:0000313" key="4">
    <source>
        <dbReference type="EMBL" id="MBL4933657.1"/>
    </source>
</evidence>
<dbReference type="AlphaFoldDB" id="A0A937K5F8"/>
<dbReference type="Gene3D" id="1.20.1260.10">
    <property type="match status" value="1"/>
</dbReference>
<sequence>MNGIIESITGMDKLTDQVIATDFLVAAKSAVRNYSIALTETTSPEVRQTLRNQLNHAIATHEKIFRYMEKKGYYNAHDLKEQFKVDMKTTETALSLAGR</sequence>
<accession>A0A937K5F8</accession>
<dbReference type="GO" id="GO:0030435">
    <property type="term" value="P:sporulation resulting in formation of a cellular spore"/>
    <property type="evidence" value="ECO:0007669"/>
    <property type="project" value="UniProtKB-KW"/>
</dbReference>
<keyword evidence="4" id="KW-0167">Capsid protein</keyword>
<dbReference type="Pfam" id="PF07875">
    <property type="entry name" value="Coat_F"/>
    <property type="match status" value="1"/>
</dbReference>
<keyword evidence="5" id="KW-1185">Reference proteome</keyword>
<keyword evidence="4" id="KW-0946">Virion</keyword>
<comment type="caution">
    <text evidence="4">The sequence shown here is derived from an EMBL/GenBank/DDBJ whole genome shotgun (WGS) entry which is preliminary data.</text>
</comment>
<dbReference type="InterPro" id="IPR012347">
    <property type="entry name" value="Ferritin-like"/>
</dbReference>
<comment type="subcellular location">
    <subcellularLocation>
        <location evidence="2">Spore coat</location>
    </subcellularLocation>
</comment>
<gene>
    <name evidence="4" type="ORF">JK634_17890</name>
</gene>
<keyword evidence="1" id="KW-0749">Sporulation</keyword>
<dbReference type="Proteomes" id="UP000623681">
    <property type="component" value="Unassembled WGS sequence"/>
</dbReference>
<reference evidence="4" key="1">
    <citation type="submission" date="2021-01" db="EMBL/GenBank/DDBJ databases">
        <title>Genome public.</title>
        <authorList>
            <person name="Liu C."/>
            <person name="Sun Q."/>
        </authorList>
    </citation>
    <scope>NUCLEOTIDE SEQUENCE</scope>
    <source>
        <strain evidence="4">YIM B02565</strain>
    </source>
</reference>
<name>A0A937K5F8_9CLOT</name>
<protein>
    <submittedName>
        <fullName evidence="4">Spore coat protein</fullName>
    </submittedName>
</protein>
<evidence type="ECO:0000256" key="2">
    <source>
        <dbReference type="ARBA" id="ARBA00024325"/>
    </source>
</evidence>
<dbReference type="PANTHER" id="PTHR39183">
    <property type="entry name" value="SPORE COAT PROTEIN F-LIKE PROTEIN YHCQ"/>
    <property type="match status" value="1"/>
</dbReference>
<evidence type="ECO:0000313" key="5">
    <source>
        <dbReference type="Proteomes" id="UP000623681"/>
    </source>
</evidence>